<feature type="compositionally biased region" description="Low complexity" evidence="1">
    <location>
        <begin position="203"/>
        <end position="232"/>
    </location>
</feature>
<name>A0A0K8NU82_PISS1</name>
<evidence type="ECO:0000313" key="2">
    <source>
        <dbReference type="EMBL" id="GAP33947.1"/>
    </source>
</evidence>
<accession>A0A0K8NU82</accession>
<organism evidence="2 3">
    <name type="scientific">Piscinibacter sakaiensis</name>
    <name type="common">Ideonella sakaiensis</name>
    <dbReference type="NCBI Taxonomy" id="1547922"/>
    <lineage>
        <taxon>Bacteria</taxon>
        <taxon>Pseudomonadati</taxon>
        <taxon>Pseudomonadota</taxon>
        <taxon>Betaproteobacteria</taxon>
        <taxon>Burkholderiales</taxon>
        <taxon>Sphaerotilaceae</taxon>
        <taxon>Piscinibacter</taxon>
    </lineage>
</organism>
<dbReference type="Proteomes" id="UP000037660">
    <property type="component" value="Unassembled WGS sequence"/>
</dbReference>
<keyword evidence="3" id="KW-1185">Reference proteome</keyword>
<reference evidence="2 3" key="2">
    <citation type="journal article" date="2016" name="Science">
        <title>A bacterium that degrades and assimilates poly(ethylene terephthalate).</title>
        <authorList>
            <person name="Yoshida S."/>
            <person name="Hiraga K."/>
            <person name="Takehana T."/>
            <person name="Taniguchi I."/>
            <person name="Yamaji H."/>
            <person name="Maeda Y."/>
            <person name="Toyohara K."/>
            <person name="Miyamoto K."/>
            <person name="Kimura Y."/>
            <person name="Oda K."/>
        </authorList>
    </citation>
    <scope>NUCLEOTIDE SEQUENCE [LARGE SCALE GENOMIC DNA]</scope>
    <source>
        <strain evidence="3">NBRC 110686 / TISTR 2288 / 201-F6</strain>
    </source>
</reference>
<evidence type="ECO:0000256" key="1">
    <source>
        <dbReference type="SAM" id="MobiDB-lite"/>
    </source>
</evidence>
<feature type="region of interest" description="Disordered" evidence="1">
    <location>
        <begin position="203"/>
        <end position="245"/>
    </location>
</feature>
<sequence length="245" mass="23954">METLIAASRPNGDRLVGEAVAELLRQGATPQAVAQALAANGIAPEVMLMVLRAAEVPPGTVVKALHAVTTDPTAKASLNSLLMSMGVFGPTLPLLLSPAGAPLQVDASLANSVVRDVVQIGVVEHLGDVARVLVNAGATADSLALALVNQGVPPAQAIAVMQAATLPPAAISASLYAAVPSEQVAAVDAAALAAGIPLQAPAAGPAAAPAQTQPPVNPTNPTTVTTPFVSSTGSGGGSASTASRS</sequence>
<reference evidence="3" key="1">
    <citation type="submission" date="2015-07" db="EMBL/GenBank/DDBJ databases">
        <title>Discovery of a poly(ethylene terephthalate assimilation.</title>
        <authorList>
            <person name="Yoshida S."/>
            <person name="Hiraga K."/>
            <person name="Takehana T."/>
            <person name="Taniguchi I."/>
            <person name="Yamaji H."/>
            <person name="Maeda Y."/>
            <person name="Toyohara K."/>
            <person name="Miyamoto K."/>
            <person name="Kimura Y."/>
            <person name="Oda K."/>
        </authorList>
    </citation>
    <scope>NUCLEOTIDE SEQUENCE [LARGE SCALE GENOMIC DNA]</scope>
    <source>
        <strain evidence="3">NBRC 110686 / TISTR 2288 / 201-F6</strain>
    </source>
</reference>
<dbReference type="AlphaFoldDB" id="A0A0K8NU82"/>
<proteinExistence type="predicted"/>
<protein>
    <submittedName>
        <fullName evidence="2">Uncharacterized protein</fullName>
    </submittedName>
</protein>
<gene>
    <name evidence="2" type="ORF">ISF6_2789</name>
</gene>
<evidence type="ECO:0000313" key="3">
    <source>
        <dbReference type="Proteomes" id="UP000037660"/>
    </source>
</evidence>
<dbReference type="EMBL" id="BBYR01000004">
    <property type="protein sequence ID" value="GAP33947.1"/>
    <property type="molecule type" value="Genomic_DNA"/>
</dbReference>
<comment type="caution">
    <text evidence="2">The sequence shown here is derived from an EMBL/GenBank/DDBJ whole genome shotgun (WGS) entry which is preliminary data.</text>
</comment>